<proteinExistence type="predicted"/>
<dbReference type="KEGG" id="oca:OCAR_6634"/>
<evidence type="ECO:0000313" key="2">
    <source>
        <dbReference type="EMBL" id="AEI06148.1"/>
    </source>
</evidence>
<dbReference type="KEGG" id="ocg:OCA5_c14320"/>
<feature type="region of interest" description="Disordered" evidence="1">
    <location>
        <begin position="1"/>
        <end position="55"/>
    </location>
</feature>
<sequence>MDEIQITQVELPQHKRTVNKPAKGTAKRGAKVHKLDASQKPAAKPSHTLSRKKTG</sequence>
<gene>
    <name evidence="2" type="ordered locus">OCA5_c14320</name>
</gene>
<dbReference type="HOGENOM" id="CLU_3027853_0_0_5"/>
<name>B6JG14_AFIC5</name>
<organism evidence="2 3">
    <name type="scientific">Afipia carboxidovorans (strain ATCC 49405 / DSM 1227 / KCTC 32145 / OM5)</name>
    <name type="common">Oligotropha carboxidovorans</name>
    <dbReference type="NCBI Taxonomy" id="504832"/>
    <lineage>
        <taxon>Bacteria</taxon>
        <taxon>Pseudomonadati</taxon>
        <taxon>Pseudomonadota</taxon>
        <taxon>Alphaproteobacteria</taxon>
        <taxon>Hyphomicrobiales</taxon>
        <taxon>Nitrobacteraceae</taxon>
        <taxon>Afipia</taxon>
    </lineage>
</organism>
<accession>B6JG14</accession>
<dbReference type="RefSeq" id="WP_012563772.1">
    <property type="nucleotide sequence ID" value="NC_011386.1"/>
</dbReference>
<keyword evidence="3" id="KW-1185">Reference proteome</keyword>
<reference evidence="2 3" key="1">
    <citation type="journal article" date="2011" name="J. Bacteriol.">
        <title>Complete genome sequences of the chemolithoautotrophic Oligotropha carboxidovorans strains OM4 and OM5.</title>
        <authorList>
            <person name="Volland S."/>
            <person name="Rachinger M."/>
            <person name="Strittmatter A."/>
            <person name="Daniel R."/>
            <person name="Gottschalk G."/>
            <person name="Meyer O."/>
        </authorList>
    </citation>
    <scope>NUCLEOTIDE SEQUENCE [LARGE SCALE GENOMIC DNA]</scope>
    <source>
        <strain evidence="3">ATCC 49405 / DSM 1227 / KCTC 32145 / OM5</strain>
    </source>
</reference>
<protein>
    <submittedName>
        <fullName evidence="2">Uncharacterized protein</fullName>
    </submittedName>
</protein>
<dbReference type="Proteomes" id="UP000007730">
    <property type="component" value="Chromosome"/>
</dbReference>
<dbReference type="STRING" id="504832.OCA5_c14320"/>
<dbReference type="EMBL" id="CP002826">
    <property type="protein sequence ID" value="AEI06148.1"/>
    <property type="molecule type" value="Genomic_DNA"/>
</dbReference>
<evidence type="ECO:0000256" key="1">
    <source>
        <dbReference type="SAM" id="MobiDB-lite"/>
    </source>
</evidence>
<feature type="compositionally biased region" description="Polar residues" evidence="1">
    <location>
        <begin position="1"/>
        <end position="10"/>
    </location>
</feature>
<dbReference type="AlphaFoldDB" id="B6JG14"/>
<evidence type="ECO:0000313" key="3">
    <source>
        <dbReference type="Proteomes" id="UP000007730"/>
    </source>
</evidence>